<dbReference type="OrthoDB" id="8680240at2"/>
<name>A0A1Y2N0C1_PSEAH</name>
<dbReference type="GO" id="GO:0003677">
    <property type="term" value="F:DNA binding"/>
    <property type="evidence" value="ECO:0007669"/>
    <property type="project" value="UniProtKB-KW"/>
</dbReference>
<accession>A0A1Y2N0C1</accession>
<keyword evidence="2" id="KW-0238">DNA-binding</keyword>
<evidence type="ECO:0000313" key="6">
    <source>
        <dbReference type="Proteomes" id="UP000194360"/>
    </source>
</evidence>
<organism evidence="5 6">
    <name type="scientific">Pseudonocardia autotrophica</name>
    <name type="common">Amycolata autotrophica</name>
    <name type="synonym">Nocardia autotrophica</name>
    <dbReference type="NCBI Taxonomy" id="2074"/>
    <lineage>
        <taxon>Bacteria</taxon>
        <taxon>Bacillati</taxon>
        <taxon>Actinomycetota</taxon>
        <taxon>Actinomycetes</taxon>
        <taxon>Pseudonocardiales</taxon>
        <taxon>Pseudonocardiaceae</taxon>
        <taxon>Pseudonocardia</taxon>
    </lineage>
</organism>
<dbReference type="SUPFAM" id="SSF48008">
    <property type="entry name" value="GntR ligand-binding domain-like"/>
    <property type="match status" value="1"/>
</dbReference>
<dbReference type="GO" id="GO:0003700">
    <property type="term" value="F:DNA-binding transcription factor activity"/>
    <property type="evidence" value="ECO:0007669"/>
    <property type="project" value="InterPro"/>
</dbReference>
<dbReference type="SUPFAM" id="SSF46785">
    <property type="entry name" value="Winged helix' DNA-binding domain"/>
    <property type="match status" value="1"/>
</dbReference>
<feature type="domain" description="HTH gntR-type" evidence="4">
    <location>
        <begin position="12"/>
        <end position="79"/>
    </location>
</feature>
<keyword evidence="3" id="KW-0804">Transcription</keyword>
<dbReference type="Gene3D" id="1.10.10.10">
    <property type="entry name" value="Winged helix-like DNA-binding domain superfamily/Winged helix DNA-binding domain"/>
    <property type="match status" value="1"/>
</dbReference>
<dbReference type="Pfam" id="PF07729">
    <property type="entry name" value="FCD"/>
    <property type="match status" value="1"/>
</dbReference>
<dbReference type="InterPro" id="IPR036390">
    <property type="entry name" value="WH_DNA-bd_sf"/>
</dbReference>
<proteinExistence type="predicted"/>
<dbReference type="InterPro" id="IPR000524">
    <property type="entry name" value="Tscrpt_reg_HTH_GntR"/>
</dbReference>
<dbReference type="InterPro" id="IPR011711">
    <property type="entry name" value="GntR_C"/>
</dbReference>
<dbReference type="PANTHER" id="PTHR43537:SF24">
    <property type="entry name" value="GLUCONATE OPERON TRANSCRIPTIONAL REPRESSOR"/>
    <property type="match status" value="1"/>
</dbReference>
<dbReference type="EMBL" id="MIGB01000013">
    <property type="protein sequence ID" value="OSY40348.1"/>
    <property type="molecule type" value="Genomic_DNA"/>
</dbReference>
<dbReference type="PANTHER" id="PTHR43537">
    <property type="entry name" value="TRANSCRIPTIONAL REGULATOR, GNTR FAMILY"/>
    <property type="match status" value="1"/>
</dbReference>
<dbReference type="SMART" id="SM00345">
    <property type="entry name" value="HTH_GNTR"/>
    <property type="match status" value="1"/>
</dbReference>
<dbReference type="AlphaFoldDB" id="A0A1Y2N0C1"/>
<keyword evidence="1" id="KW-0805">Transcription regulation</keyword>
<dbReference type="PROSITE" id="PS50949">
    <property type="entry name" value="HTH_GNTR"/>
    <property type="match status" value="1"/>
</dbReference>
<dbReference type="SMART" id="SM00895">
    <property type="entry name" value="FCD"/>
    <property type="match status" value="1"/>
</dbReference>
<keyword evidence="6" id="KW-1185">Reference proteome</keyword>
<reference evidence="5 6" key="1">
    <citation type="submission" date="2016-09" db="EMBL/GenBank/DDBJ databases">
        <title>Pseudonocardia autotrophica DSM535, a candidate organism with high potential of specific P450 cytochromes.</title>
        <authorList>
            <person name="Grumaz C."/>
            <person name="Vainshtein Y."/>
            <person name="Kirstahler P."/>
            <person name="Sohn K."/>
        </authorList>
    </citation>
    <scope>NUCLEOTIDE SEQUENCE [LARGE SCALE GENOMIC DNA]</scope>
    <source>
        <strain evidence="5 6">DSM 535</strain>
    </source>
</reference>
<evidence type="ECO:0000256" key="3">
    <source>
        <dbReference type="ARBA" id="ARBA00023163"/>
    </source>
</evidence>
<dbReference type="Pfam" id="PF00392">
    <property type="entry name" value="GntR"/>
    <property type="match status" value="1"/>
</dbReference>
<gene>
    <name evidence="5" type="primary">mcbR_2</name>
    <name evidence="5" type="ORF">BG845_02751</name>
</gene>
<dbReference type="Gene3D" id="1.20.120.530">
    <property type="entry name" value="GntR ligand-binding domain-like"/>
    <property type="match status" value="1"/>
</dbReference>
<evidence type="ECO:0000256" key="2">
    <source>
        <dbReference type="ARBA" id="ARBA00023125"/>
    </source>
</evidence>
<evidence type="ECO:0000313" key="5">
    <source>
        <dbReference type="EMBL" id="OSY40348.1"/>
    </source>
</evidence>
<evidence type="ECO:0000256" key="1">
    <source>
        <dbReference type="ARBA" id="ARBA00023015"/>
    </source>
</evidence>
<comment type="caution">
    <text evidence="5">The sequence shown here is derived from an EMBL/GenBank/DDBJ whole genome shotgun (WGS) entry which is preliminary data.</text>
</comment>
<dbReference type="RefSeq" id="WP_158092164.1">
    <property type="nucleotide sequence ID" value="NZ_AP018920.1"/>
</dbReference>
<protein>
    <submittedName>
        <fullName evidence="5">HTH-type transcriptional regulator McbR</fullName>
    </submittedName>
</protein>
<dbReference type="InterPro" id="IPR008920">
    <property type="entry name" value="TF_FadR/GntR_C"/>
</dbReference>
<dbReference type="Proteomes" id="UP000194360">
    <property type="component" value="Unassembled WGS sequence"/>
</dbReference>
<dbReference type="InterPro" id="IPR036388">
    <property type="entry name" value="WH-like_DNA-bd_sf"/>
</dbReference>
<sequence>MTGDDVVPGAGEQAADRVHATLRAEILDGLRPAGAWLREEEIAAAQGTSRTPVREAIRRLAADGLAEIAPRRGAVVVGWDADDLDELFDLRVVLEGHAAARAAVSGRADLDRLHELCDLMEALRTPPDYPAITRLNLEFHREVHRAGGRRVLPELVARVVEAPLVQSTIRRYTPARLDRSFAQHRDLVAAIEAGDADWARAVMTAHLRAAREVVRDAVTAESRPS</sequence>
<dbReference type="STRING" id="2074.BG845_02751"/>
<evidence type="ECO:0000259" key="4">
    <source>
        <dbReference type="PROSITE" id="PS50949"/>
    </source>
</evidence>